<name>A0A1Y1ZAY3_9FUNG</name>
<gene>
    <name evidence="1" type="ORF">K493DRAFT_295545</name>
</gene>
<accession>A0A1Y1ZAY3</accession>
<proteinExistence type="predicted"/>
<evidence type="ECO:0000313" key="1">
    <source>
        <dbReference type="EMBL" id="ORY07336.1"/>
    </source>
</evidence>
<dbReference type="Pfam" id="PF12024">
    <property type="entry name" value="DUF3512"/>
    <property type="match status" value="1"/>
</dbReference>
<reference evidence="1 2" key="1">
    <citation type="submission" date="2016-07" db="EMBL/GenBank/DDBJ databases">
        <title>Pervasive Adenine N6-methylation of Active Genes in Fungi.</title>
        <authorList>
            <consortium name="DOE Joint Genome Institute"/>
            <person name="Mondo S.J."/>
            <person name="Dannebaum R.O."/>
            <person name="Kuo R.C."/>
            <person name="Labutti K."/>
            <person name="Haridas S."/>
            <person name="Kuo A."/>
            <person name="Salamov A."/>
            <person name="Ahrendt S.R."/>
            <person name="Lipzen A."/>
            <person name="Sullivan W."/>
            <person name="Andreopoulos W.B."/>
            <person name="Clum A."/>
            <person name="Lindquist E."/>
            <person name="Daum C."/>
            <person name="Ramamoorthy G.K."/>
            <person name="Gryganskyi A."/>
            <person name="Culley D."/>
            <person name="Magnuson J.K."/>
            <person name="James T.Y."/>
            <person name="O'Malley M.A."/>
            <person name="Stajich J.E."/>
            <person name="Spatafora J.W."/>
            <person name="Visel A."/>
            <person name="Grigoriev I.V."/>
        </authorList>
    </citation>
    <scope>NUCLEOTIDE SEQUENCE [LARGE SCALE GENOMIC DNA]</scope>
    <source>
        <strain evidence="1 2">CBS 931.73</strain>
    </source>
</reference>
<dbReference type="EMBL" id="MCFE01000009">
    <property type="protein sequence ID" value="ORY07336.1"/>
    <property type="molecule type" value="Genomic_DNA"/>
</dbReference>
<dbReference type="InParanoid" id="A0A1Y1ZAY3"/>
<dbReference type="OrthoDB" id="21648at2759"/>
<keyword evidence="2" id="KW-1185">Reference proteome</keyword>
<sequence>MTIFPTHISEKAPPLGAVCSGSNPTKTTQYMKREIVNPLLYAKRDAYSSFAPCIDSSSASLSSQDTAALYYFKKRKVDAAKCQNMGGGGVALGEHAQIIKHTVVDGSGVAKNVDIATNGEESSQEAAEPNPGSLFLEENAKLLLKLADYQDARTKGDYSAVAPIEHATAKAFVSRMMYILPTVKPSALVSSEGLEDAINRIPIPEPTYRGTLPPNKPFAYATNSALGKSFSTNATTVPTSHLPRS</sequence>
<dbReference type="Proteomes" id="UP000193498">
    <property type="component" value="Unassembled WGS sequence"/>
</dbReference>
<dbReference type="InterPro" id="IPR021900">
    <property type="entry name" value="DUF3512"/>
</dbReference>
<evidence type="ECO:0000313" key="2">
    <source>
        <dbReference type="Proteomes" id="UP000193498"/>
    </source>
</evidence>
<dbReference type="AlphaFoldDB" id="A0A1Y1ZAY3"/>
<protein>
    <submittedName>
        <fullName evidence="1">Uncharacterized protein</fullName>
    </submittedName>
</protein>
<organism evidence="1 2">
    <name type="scientific">Basidiobolus meristosporus CBS 931.73</name>
    <dbReference type="NCBI Taxonomy" id="1314790"/>
    <lineage>
        <taxon>Eukaryota</taxon>
        <taxon>Fungi</taxon>
        <taxon>Fungi incertae sedis</taxon>
        <taxon>Zoopagomycota</taxon>
        <taxon>Entomophthoromycotina</taxon>
        <taxon>Basidiobolomycetes</taxon>
        <taxon>Basidiobolales</taxon>
        <taxon>Basidiobolaceae</taxon>
        <taxon>Basidiobolus</taxon>
    </lineage>
</organism>
<comment type="caution">
    <text evidence="1">The sequence shown here is derived from an EMBL/GenBank/DDBJ whole genome shotgun (WGS) entry which is preliminary data.</text>
</comment>